<dbReference type="GO" id="GO:0071013">
    <property type="term" value="C:catalytic step 2 spliceosome"/>
    <property type="evidence" value="ECO:0007669"/>
    <property type="project" value="TreeGrafter"/>
</dbReference>
<dbReference type="Gene3D" id="2.130.10.10">
    <property type="entry name" value="YVTN repeat-like/Quinoprotein amine dehydrogenase"/>
    <property type="match status" value="1"/>
</dbReference>
<dbReference type="InterPro" id="IPR019775">
    <property type="entry name" value="WD40_repeat_CS"/>
</dbReference>
<keyword evidence="3" id="KW-0677">Repeat</keyword>
<dbReference type="SMART" id="SM00320">
    <property type="entry name" value="WD40"/>
    <property type="match status" value="7"/>
</dbReference>
<evidence type="ECO:0000313" key="6">
    <source>
        <dbReference type="EMBL" id="EMR09905.1"/>
    </source>
</evidence>
<reference evidence="7" key="1">
    <citation type="journal article" date="2016" name="Nat. Commun.">
        <title>Genome analysis of three Pneumocystis species reveals adaptation mechanisms to life exclusively in mammalian hosts.</title>
        <authorList>
            <person name="Ma L."/>
            <person name="Chen Z."/>
            <person name="Huang D.W."/>
            <person name="Kutty G."/>
            <person name="Ishihara M."/>
            <person name="Wang H."/>
            <person name="Abouelleil A."/>
            <person name="Bishop L."/>
            <person name="Davey E."/>
            <person name="Deng R."/>
            <person name="Deng X."/>
            <person name="Fan L."/>
            <person name="Fantoni G."/>
            <person name="Fitzgerald M."/>
            <person name="Gogineni E."/>
            <person name="Goldberg J.M."/>
            <person name="Handley G."/>
            <person name="Hu X."/>
            <person name="Huber C."/>
            <person name="Jiao X."/>
            <person name="Jones K."/>
            <person name="Levin J.Z."/>
            <person name="Liu Y."/>
            <person name="Macdonald P."/>
            <person name="Melnikov A."/>
            <person name="Raley C."/>
            <person name="Sassi M."/>
            <person name="Sherman B.T."/>
            <person name="Song X."/>
            <person name="Sykes S."/>
            <person name="Tran B."/>
            <person name="Walsh L."/>
            <person name="Xia Y."/>
            <person name="Yang J."/>
            <person name="Young S."/>
            <person name="Zeng Q."/>
            <person name="Zheng X."/>
            <person name="Stephens R."/>
            <person name="Nusbaum C."/>
            <person name="Birren B.W."/>
            <person name="Azadi P."/>
            <person name="Lempicki R.A."/>
            <person name="Cuomo C.A."/>
            <person name="Kovacs J.A."/>
        </authorList>
    </citation>
    <scope>NUCLEOTIDE SEQUENCE [LARGE SCALE GENOMIC DNA]</scope>
    <source>
        <strain evidence="7">B123</strain>
    </source>
</reference>
<organism evidence="6 7">
    <name type="scientific">Pneumocystis murina (strain B123)</name>
    <name type="common">Mouse pneumocystis pneumonia agent</name>
    <name type="synonym">Pneumocystis carinii f. sp. muris</name>
    <dbReference type="NCBI Taxonomy" id="1069680"/>
    <lineage>
        <taxon>Eukaryota</taxon>
        <taxon>Fungi</taxon>
        <taxon>Dikarya</taxon>
        <taxon>Ascomycota</taxon>
        <taxon>Taphrinomycotina</taxon>
        <taxon>Pneumocystomycetes</taxon>
        <taxon>Pneumocystaceae</taxon>
        <taxon>Pneumocystis</taxon>
    </lineage>
</organism>
<feature type="repeat" description="WD" evidence="5">
    <location>
        <begin position="224"/>
        <end position="258"/>
    </location>
</feature>
<dbReference type="GO" id="GO:0008380">
    <property type="term" value="P:RNA splicing"/>
    <property type="evidence" value="ECO:0007669"/>
    <property type="project" value="UniProtKB-KW"/>
</dbReference>
<dbReference type="AlphaFoldDB" id="M7P7R7"/>
<dbReference type="OrthoDB" id="1068471at2759"/>
<dbReference type="PANTHER" id="PTHR44006:SF1">
    <property type="entry name" value="U5 SMALL NUCLEAR RIBONUCLEOPROTEIN 40 KDA PROTEIN"/>
    <property type="match status" value="1"/>
</dbReference>
<dbReference type="InterPro" id="IPR001680">
    <property type="entry name" value="WD40_rpt"/>
</dbReference>
<dbReference type="Proteomes" id="UP000011958">
    <property type="component" value="Unassembled WGS sequence"/>
</dbReference>
<dbReference type="VEuPathDB" id="FungiDB:PNEG_01665"/>
<sequence>MDKRKEAPYDEKEDNMLMKRVKVISDEVVKSKDKQNTLIESIPRTSGLKAPIMQLTGHQGEIFSCRFDLSGRYIASGSFDQLILVWNTYGDCSNFGQLKGHKRAILDLQWSRDSRVIYSASADQTVGTWDLETGQRLRKHTGHEDIINSITTVRRGTEFLATGSDDTTISLWDGRQKNAVDYFDAAYAVTAVAFNEEGSQLFSGGLDNDIKVWDLRKRSIIYKIVGHVDTITSLQTSPDGNFLLSNGMDNTVRIFDIRPFVPSSRQVKVLKGALHGIEKNLIRASWSNDGLRVAAGSADRTVIVWDVSSGKLTYKLPGHKACVNAVDLHRYEPILLSASSDRSLFLGELSQ</sequence>
<accession>M7P7R7</accession>
<dbReference type="STRING" id="1069680.M7P7R7"/>
<evidence type="ECO:0000256" key="1">
    <source>
        <dbReference type="ARBA" id="ARBA00022574"/>
    </source>
</evidence>
<dbReference type="InterPro" id="IPR015943">
    <property type="entry name" value="WD40/YVTN_repeat-like_dom_sf"/>
</dbReference>
<dbReference type="GO" id="GO:0003723">
    <property type="term" value="F:RNA binding"/>
    <property type="evidence" value="ECO:0007669"/>
    <property type="project" value="TreeGrafter"/>
</dbReference>
<dbReference type="PROSITE" id="PS00678">
    <property type="entry name" value="WD_REPEATS_1"/>
    <property type="match status" value="3"/>
</dbReference>
<dbReference type="OMA" id="IWDIRPY"/>
<dbReference type="HOGENOM" id="CLU_000288_57_2_1"/>
<gene>
    <name evidence="6" type="ORF">PNEG_01665</name>
</gene>
<dbReference type="RefSeq" id="XP_007873627.1">
    <property type="nucleotide sequence ID" value="XM_007875436.1"/>
</dbReference>
<evidence type="ECO:0000256" key="5">
    <source>
        <dbReference type="PROSITE-ProRule" id="PRU00221"/>
    </source>
</evidence>
<keyword evidence="1 5" id="KW-0853">WD repeat</keyword>
<feature type="repeat" description="WD" evidence="5">
    <location>
        <begin position="55"/>
        <end position="87"/>
    </location>
</feature>
<dbReference type="PANTHER" id="PTHR44006">
    <property type="entry name" value="U5 SMALL NUCLEAR RIBONUCLEOPROTEIN 40 KDA PROTEIN"/>
    <property type="match status" value="1"/>
</dbReference>
<evidence type="ECO:0000256" key="3">
    <source>
        <dbReference type="ARBA" id="ARBA00022737"/>
    </source>
</evidence>
<dbReference type="GO" id="GO:0005682">
    <property type="term" value="C:U5 snRNP"/>
    <property type="evidence" value="ECO:0007669"/>
    <property type="project" value="EnsemblFungi"/>
</dbReference>
<dbReference type="InterPro" id="IPR020472">
    <property type="entry name" value="WD40_PAC1"/>
</dbReference>
<evidence type="ECO:0000313" key="7">
    <source>
        <dbReference type="Proteomes" id="UP000011958"/>
    </source>
</evidence>
<keyword evidence="2" id="KW-0507">mRNA processing</keyword>
<dbReference type="GO" id="GO:0071014">
    <property type="term" value="C:post-mRNA release spliceosomal complex"/>
    <property type="evidence" value="ECO:0007669"/>
    <property type="project" value="EnsemblFungi"/>
</dbReference>
<keyword evidence="7" id="KW-1185">Reference proteome</keyword>
<dbReference type="PRINTS" id="PR00320">
    <property type="entry name" value="GPROTEINBRPT"/>
</dbReference>
<dbReference type="EMBL" id="AFWA02000008">
    <property type="protein sequence ID" value="EMR09905.1"/>
    <property type="molecule type" value="Genomic_DNA"/>
</dbReference>
<dbReference type="eggNOG" id="KOG0265">
    <property type="taxonomic scope" value="Eukaryota"/>
</dbReference>
<dbReference type="SUPFAM" id="SSF50978">
    <property type="entry name" value="WD40 repeat-like"/>
    <property type="match status" value="1"/>
</dbReference>
<evidence type="ECO:0000256" key="2">
    <source>
        <dbReference type="ARBA" id="ARBA00022664"/>
    </source>
</evidence>
<dbReference type="CDD" id="cd00200">
    <property type="entry name" value="WD40"/>
    <property type="match status" value="1"/>
</dbReference>
<name>M7P7R7_PNEMU</name>
<dbReference type="GO" id="GO:0006397">
    <property type="term" value="P:mRNA processing"/>
    <property type="evidence" value="ECO:0007669"/>
    <property type="project" value="UniProtKB-KW"/>
</dbReference>
<dbReference type="InterPro" id="IPR052234">
    <property type="entry name" value="U5_snRNP_Component"/>
</dbReference>
<dbReference type="GeneID" id="19895359"/>
<feature type="repeat" description="WD" evidence="5">
    <location>
        <begin position="274"/>
        <end position="315"/>
    </location>
</feature>
<feature type="repeat" description="WD" evidence="5">
    <location>
        <begin position="189"/>
        <end position="223"/>
    </location>
</feature>
<feature type="repeat" description="WD" evidence="5">
    <location>
        <begin position="98"/>
        <end position="139"/>
    </location>
</feature>
<feature type="repeat" description="WD" evidence="5">
    <location>
        <begin position="316"/>
        <end position="351"/>
    </location>
</feature>
<protein>
    <submittedName>
        <fullName evidence="6">Uncharacterized protein</fullName>
    </submittedName>
</protein>
<evidence type="ECO:0000256" key="4">
    <source>
        <dbReference type="ARBA" id="ARBA00023187"/>
    </source>
</evidence>
<dbReference type="PROSITE" id="PS50082">
    <property type="entry name" value="WD_REPEATS_2"/>
    <property type="match status" value="7"/>
</dbReference>
<feature type="repeat" description="WD" evidence="5">
    <location>
        <begin position="140"/>
        <end position="182"/>
    </location>
</feature>
<dbReference type="Pfam" id="PF00400">
    <property type="entry name" value="WD40"/>
    <property type="match status" value="7"/>
</dbReference>
<dbReference type="InterPro" id="IPR036322">
    <property type="entry name" value="WD40_repeat_dom_sf"/>
</dbReference>
<comment type="caution">
    <text evidence="6">The sequence shown here is derived from an EMBL/GenBank/DDBJ whole genome shotgun (WGS) entry which is preliminary data.</text>
</comment>
<keyword evidence="4" id="KW-0508">mRNA splicing</keyword>
<dbReference type="PROSITE" id="PS50294">
    <property type="entry name" value="WD_REPEATS_REGION"/>
    <property type="match status" value="7"/>
</dbReference>
<proteinExistence type="predicted"/>